<dbReference type="AlphaFoldDB" id="A0A1I4KIT7"/>
<feature type="transmembrane region" description="Helical" evidence="1">
    <location>
        <begin position="9"/>
        <end position="26"/>
    </location>
</feature>
<evidence type="ECO:0000256" key="1">
    <source>
        <dbReference type="SAM" id="Phobius"/>
    </source>
</evidence>
<gene>
    <name evidence="2" type="ORF">SAMN05421863_100476</name>
</gene>
<name>A0A1I4KIT7_9PROT</name>
<keyword evidence="1" id="KW-0812">Transmembrane</keyword>
<keyword evidence="1" id="KW-0472">Membrane</keyword>
<organism evidence="2 3">
    <name type="scientific">Nitrosomonas communis</name>
    <dbReference type="NCBI Taxonomy" id="44574"/>
    <lineage>
        <taxon>Bacteria</taxon>
        <taxon>Pseudomonadati</taxon>
        <taxon>Pseudomonadota</taxon>
        <taxon>Betaproteobacteria</taxon>
        <taxon>Nitrosomonadales</taxon>
        <taxon>Nitrosomonadaceae</taxon>
        <taxon>Nitrosomonas</taxon>
    </lineage>
</organism>
<dbReference type="EMBL" id="FOUB01000004">
    <property type="protein sequence ID" value="SFL78529.1"/>
    <property type="molecule type" value="Genomic_DNA"/>
</dbReference>
<reference evidence="3" key="1">
    <citation type="submission" date="2016-10" db="EMBL/GenBank/DDBJ databases">
        <authorList>
            <person name="Varghese N."/>
            <person name="Submissions S."/>
        </authorList>
    </citation>
    <scope>NUCLEOTIDE SEQUENCE [LARGE SCALE GENOMIC DNA]</scope>
    <source>
        <strain evidence="3">Nm44</strain>
    </source>
</reference>
<dbReference type="OrthoDB" id="188694at2"/>
<feature type="transmembrane region" description="Helical" evidence="1">
    <location>
        <begin position="166"/>
        <end position="188"/>
    </location>
</feature>
<protein>
    <recommendedName>
        <fullName evidence="4">Membrane-associated protein</fullName>
    </recommendedName>
</protein>
<accession>A0A1I4KIT7</accession>
<dbReference type="RefSeq" id="WP_074903609.1">
    <property type="nucleotide sequence ID" value="NZ_FOUB01000004.1"/>
</dbReference>
<feature type="transmembrane region" description="Helical" evidence="1">
    <location>
        <begin position="126"/>
        <end position="144"/>
    </location>
</feature>
<sequence length="195" mass="22663">MNRTRIPLWLKWTYSLMVLIIVPVYWHDLGPANFLWFSDIALIVMVPALWLESRFLASTMAVGVLLLELMWIMDFIAGGNLTQVAAYMFSSETDWHIRILSGTFHLLLPPVLLLMLSRYGYDPRALPAQIALAVIVVPVTYLVTDPSENINWVYGPAQQQDWIPPFWYLVLLLFAFVFLVYLPSHWVFKRFFPAR</sequence>
<dbReference type="Proteomes" id="UP000183287">
    <property type="component" value="Unassembled WGS sequence"/>
</dbReference>
<keyword evidence="1" id="KW-1133">Transmembrane helix</keyword>
<keyword evidence="3" id="KW-1185">Reference proteome</keyword>
<evidence type="ECO:0000313" key="3">
    <source>
        <dbReference type="Proteomes" id="UP000183287"/>
    </source>
</evidence>
<feature type="transmembrane region" description="Helical" evidence="1">
    <location>
        <begin position="32"/>
        <end position="51"/>
    </location>
</feature>
<feature type="transmembrane region" description="Helical" evidence="1">
    <location>
        <begin position="95"/>
        <end position="114"/>
    </location>
</feature>
<evidence type="ECO:0008006" key="4">
    <source>
        <dbReference type="Google" id="ProtNLM"/>
    </source>
</evidence>
<proteinExistence type="predicted"/>
<evidence type="ECO:0000313" key="2">
    <source>
        <dbReference type="EMBL" id="SFL78529.1"/>
    </source>
</evidence>
<feature type="transmembrane region" description="Helical" evidence="1">
    <location>
        <begin position="63"/>
        <end position="89"/>
    </location>
</feature>